<dbReference type="GO" id="GO:0005802">
    <property type="term" value="C:trans-Golgi network"/>
    <property type="evidence" value="ECO:0007669"/>
    <property type="project" value="TreeGrafter"/>
</dbReference>
<keyword evidence="1 4" id="KW-0489">Methyltransferase</keyword>
<dbReference type="Pfam" id="PF03141">
    <property type="entry name" value="Methyltransf_29"/>
    <property type="match status" value="1"/>
</dbReference>
<comment type="similarity">
    <text evidence="4">Belongs to the methyltransferase superfamily.</text>
</comment>
<keyword evidence="4" id="KW-0812">Transmembrane</keyword>
<dbReference type="GO" id="GO:0016020">
    <property type="term" value="C:membrane"/>
    <property type="evidence" value="ECO:0007669"/>
    <property type="project" value="UniProtKB-SubCell"/>
</dbReference>
<accession>A0A392R295</accession>
<keyword evidence="4" id="KW-0735">Signal-anchor</keyword>
<dbReference type="InterPro" id="IPR004159">
    <property type="entry name" value="Put_SAM_MeTrfase"/>
</dbReference>
<comment type="subcellular location">
    <subcellularLocation>
        <location evidence="4">Membrane</location>
        <topology evidence="4">Single-pass type II membrane protein</topology>
    </subcellularLocation>
</comment>
<reference evidence="5 6" key="1">
    <citation type="journal article" date="2018" name="Front. Plant Sci.">
        <title>Red Clover (Trifolium pratense) and Zigzag Clover (T. medium) - A Picture of Genomic Similarities and Differences.</title>
        <authorList>
            <person name="Dluhosova J."/>
            <person name="Istvanek J."/>
            <person name="Nedelnik J."/>
            <person name="Repkova J."/>
        </authorList>
    </citation>
    <scope>NUCLEOTIDE SEQUENCE [LARGE SCALE GENOMIC DNA]</scope>
    <source>
        <strain evidence="6">cv. 10/8</strain>
        <tissue evidence="5">Leaf</tissue>
    </source>
</reference>
<evidence type="ECO:0000313" key="5">
    <source>
        <dbReference type="EMBL" id="MCI29665.1"/>
    </source>
</evidence>
<keyword evidence="6" id="KW-1185">Reference proteome</keyword>
<dbReference type="PANTHER" id="PTHR10108:SF1119">
    <property type="entry name" value="METHYLTRANSFERASE PMT2-RELATED"/>
    <property type="match status" value="1"/>
</dbReference>
<evidence type="ECO:0000256" key="2">
    <source>
        <dbReference type="ARBA" id="ARBA00022679"/>
    </source>
</evidence>
<dbReference type="AlphaFoldDB" id="A0A392R295"/>
<evidence type="ECO:0000256" key="3">
    <source>
        <dbReference type="ARBA" id="ARBA00023180"/>
    </source>
</evidence>
<keyword evidence="3 4" id="KW-0325">Glycoprotein</keyword>
<sequence length="88" mass="9570">MEACVTPTPKVSGGDLKPFPNRLYAIPPRVSSGSIPGVSSETYQNDNKEWKKHVSAYKKINSLLDSGRYRNIMDMNAGLGSFAAAIHS</sequence>
<proteinExistence type="inferred from homology"/>
<name>A0A392R295_9FABA</name>
<protein>
    <recommendedName>
        <fullName evidence="4">Methyltransferase</fullName>
        <ecNumber evidence="4">2.1.1.-</ecNumber>
    </recommendedName>
</protein>
<evidence type="ECO:0000256" key="1">
    <source>
        <dbReference type="ARBA" id="ARBA00022603"/>
    </source>
</evidence>
<dbReference type="GO" id="GO:0008168">
    <property type="term" value="F:methyltransferase activity"/>
    <property type="evidence" value="ECO:0007669"/>
    <property type="project" value="UniProtKB-UniRule"/>
</dbReference>
<dbReference type="GO" id="GO:0005768">
    <property type="term" value="C:endosome"/>
    <property type="evidence" value="ECO:0007669"/>
    <property type="project" value="TreeGrafter"/>
</dbReference>
<dbReference type="EC" id="2.1.1.-" evidence="4"/>
<feature type="non-terminal residue" evidence="5">
    <location>
        <position position="88"/>
    </location>
</feature>
<organism evidence="5 6">
    <name type="scientific">Trifolium medium</name>
    <dbReference type="NCBI Taxonomy" id="97028"/>
    <lineage>
        <taxon>Eukaryota</taxon>
        <taxon>Viridiplantae</taxon>
        <taxon>Streptophyta</taxon>
        <taxon>Embryophyta</taxon>
        <taxon>Tracheophyta</taxon>
        <taxon>Spermatophyta</taxon>
        <taxon>Magnoliopsida</taxon>
        <taxon>eudicotyledons</taxon>
        <taxon>Gunneridae</taxon>
        <taxon>Pentapetalae</taxon>
        <taxon>rosids</taxon>
        <taxon>fabids</taxon>
        <taxon>Fabales</taxon>
        <taxon>Fabaceae</taxon>
        <taxon>Papilionoideae</taxon>
        <taxon>50 kb inversion clade</taxon>
        <taxon>NPAAA clade</taxon>
        <taxon>Hologalegina</taxon>
        <taxon>IRL clade</taxon>
        <taxon>Trifolieae</taxon>
        <taxon>Trifolium</taxon>
    </lineage>
</organism>
<dbReference type="PANTHER" id="PTHR10108">
    <property type="entry name" value="SAM-DEPENDENT METHYLTRANSFERASE"/>
    <property type="match status" value="1"/>
</dbReference>
<keyword evidence="2 4" id="KW-0808">Transferase</keyword>
<evidence type="ECO:0000313" key="6">
    <source>
        <dbReference type="Proteomes" id="UP000265520"/>
    </source>
</evidence>
<dbReference type="EMBL" id="LXQA010174085">
    <property type="protein sequence ID" value="MCI29665.1"/>
    <property type="molecule type" value="Genomic_DNA"/>
</dbReference>
<dbReference type="GO" id="GO:0032259">
    <property type="term" value="P:methylation"/>
    <property type="evidence" value="ECO:0007669"/>
    <property type="project" value="UniProtKB-KW"/>
</dbReference>
<evidence type="ECO:0000256" key="4">
    <source>
        <dbReference type="RuleBase" id="RU366043"/>
    </source>
</evidence>
<comment type="caution">
    <text evidence="5">The sequence shown here is derived from an EMBL/GenBank/DDBJ whole genome shotgun (WGS) entry which is preliminary data.</text>
</comment>
<dbReference type="Proteomes" id="UP000265520">
    <property type="component" value="Unassembled WGS sequence"/>
</dbReference>